<proteinExistence type="predicted"/>
<organism evidence="2 3">
    <name type="scientific">Cylindrotheca closterium</name>
    <dbReference type="NCBI Taxonomy" id="2856"/>
    <lineage>
        <taxon>Eukaryota</taxon>
        <taxon>Sar</taxon>
        <taxon>Stramenopiles</taxon>
        <taxon>Ochrophyta</taxon>
        <taxon>Bacillariophyta</taxon>
        <taxon>Bacillariophyceae</taxon>
        <taxon>Bacillariophycidae</taxon>
        <taxon>Bacillariales</taxon>
        <taxon>Bacillariaceae</taxon>
        <taxon>Cylindrotheca</taxon>
    </lineage>
</organism>
<gene>
    <name evidence="2" type="ORF">CYCCA115_LOCUS4973</name>
</gene>
<name>A0AAD2CL95_9STRA</name>
<dbReference type="EMBL" id="CAKOGP040000528">
    <property type="protein sequence ID" value="CAJ1935946.1"/>
    <property type="molecule type" value="Genomic_DNA"/>
</dbReference>
<accession>A0AAD2CL95</accession>
<feature type="region of interest" description="Disordered" evidence="1">
    <location>
        <begin position="1"/>
        <end position="41"/>
    </location>
</feature>
<evidence type="ECO:0000313" key="3">
    <source>
        <dbReference type="Proteomes" id="UP001295423"/>
    </source>
</evidence>
<reference evidence="2" key="1">
    <citation type="submission" date="2023-08" db="EMBL/GenBank/DDBJ databases">
        <authorList>
            <person name="Audoor S."/>
            <person name="Bilcke G."/>
        </authorList>
    </citation>
    <scope>NUCLEOTIDE SEQUENCE</scope>
</reference>
<keyword evidence="3" id="KW-1185">Reference proteome</keyword>
<dbReference type="AlphaFoldDB" id="A0AAD2CL95"/>
<comment type="caution">
    <text evidence="2">The sequence shown here is derived from an EMBL/GenBank/DDBJ whole genome shotgun (WGS) entry which is preliminary data.</text>
</comment>
<evidence type="ECO:0000256" key="1">
    <source>
        <dbReference type="SAM" id="MobiDB-lite"/>
    </source>
</evidence>
<sequence length="199" mass="22278">MTELSDPSLPPLSTHCRHRSSSKRMSYSGEIVEGDDEEEVRKRASRLSRVSSLEGGDYQQRPSSFSRRLAYPRFDRGVSPTSLMDAICDPFHPNMMDHQQQQKKQQQYETFGAPPAVRDLMASFSSSSSSSSEDESSVDGSAAAAPGTPSPKRYRQRILPFIKMVDFAVKFQGLYFVTRATPKESYSNVHSTATVLRLQ</sequence>
<protein>
    <submittedName>
        <fullName evidence="2">Uncharacterized protein</fullName>
    </submittedName>
</protein>
<evidence type="ECO:0000313" key="2">
    <source>
        <dbReference type="EMBL" id="CAJ1935946.1"/>
    </source>
</evidence>
<feature type="region of interest" description="Disordered" evidence="1">
    <location>
        <begin position="123"/>
        <end position="150"/>
    </location>
</feature>
<dbReference type="Proteomes" id="UP001295423">
    <property type="component" value="Unassembled WGS sequence"/>
</dbReference>